<feature type="non-terminal residue" evidence="2">
    <location>
        <position position="168"/>
    </location>
</feature>
<feature type="region of interest" description="Disordered" evidence="1">
    <location>
        <begin position="68"/>
        <end position="168"/>
    </location>
</feature>
<organism evidence="2">
    <name type="scientific">uncultured Microvirga sp</name>
    <dbReference type="NCBI Taxonomy" id="412392"/>
    <lineage>
        <taxon>Bacteria</taxon>
        <taxon>Pseudomonadati</taxon>
        <taxon>Pseudomonadota</taxon>
        <taxon>Alphaproteobacteria</taxon>
        <taxon>Hyphomicrobiales</taxon>
        <taxon>Methylobacteriaceae</taxon>
        <taxon>Microvirga</taxon>
        <taxon>environmental samples</taxon>
    </lineage>
</organism>
<proteinExistence type="predicted"/>
<feature type="compositionally biased region" description="Basic residues" evidence="1">
    <location>
        <begin position="76"/>
        <end position="85"/>
    </location>
</feature>
<dbReference type="EMBL" id="CADCUC010000243">
    <property type="protein sequence ID" value="CAA9326433.1"/>
    <property type="molecule type" value="Genomic_DNA"/>
</dbReference>
<feature type="region of interest" description="Disordered" evidence="1">
    <location>
        <begin position="20"/>
        <end position="50"/>
    </location>
</feature>
<feature type="non-terminal residue" evidence="2">
    <location>
        <position position="1"/>
    </location>
</feature>
<evidence type="ECO:0000256" key="1">
    <source>
        <dbReference type="SAM" id="MobiDB-lite"/>
    </source>
</evidence>
<gene>
    <name evidence="2" type="ORF">AVDCRST_MAG90-1257</name>
</gene>
<sequence length="168" mass="18326">GASAPPGPNPRFAARHLRRALPRRRAGDGGTSRRALSRLAAQREGARNFCAPPRHRACAAPVLCRATARHPDHPRVRGARLRHPAGLRPVAGFGEPVPPRRGLPGRARRRRDGAPSRGDPRRRGSARGADRERARDHPGAPHLRASRRRTPRHSRDPEGGRAAGDVRV</sequence>
<dbReference type="AlphaFoldDB" id="A0A6J4L9N3"/>
<reference evidence="2" key="1">
    <citation type="submission" date="2020-02" db="EMBL/GenBank/DDBJ databases">
        <authorList>
            <person name="Meier V. D."/>
        </authorList>
    </citation>
    <scope>NUCLEOTIDE SEQUENCE</scope>
    <source>
        <strain evidence="2">AVDCRST_MAG90</strain>
    </source>
</reference>
<feature type="compositionally biased region" description="Basic and acidic residues" evidence="1">
    <location>
        <begin position="153"/>
        <end position="168"/>
    </location>
</feature>
<feature type="compositionally biased region" description="Basic and acidic residues" evidence="1">
    <location>
        <begin position="112"/>
        <end position="139"/>
    </location>
</feature>
<protein>
    <submittedName>
        <fullName evidence="2">Spore_germination_protein_CgeB</fullName>
    </submittedName>
</protein>
<evidence type="ECO:0000313" key="2">
    <source>
        <dbReference type="EMBL" id="CAA9326433.1"/>
    </source>
</evidence>
<accession>A0A6J4L9N3</accession>
<name>A0A6J4L9N3_9HYPH</name>